<reference evidence="3" key="1">
    <citation type="journal article" date="2021" name="PeerJ">
        <title>Extensive microbial diversity within the chicken gut microbiome revealed by metagenomics and culture.</title>
        <authorList>
            <person name="Gilroy R."/>
            <person name="Ravi A."/>
            <person name="Getino M."/>
            <person name="Pursley I."/>
            <person name="Horton D.L."/>
            <person name="Alikhan N.F."/>
            <person name="Baker D."/>
            <person name="Gharbi K."/>
            <person name="Hall N."/>
            <person name="Watson M."/>
            <person name="Adriaenssens E.M."/>
            <person name="Foster-Nyarko E."/>
            <person name="Jarju S."/>
            <person name="Secka A."/>
            <person name="Antonio M."/>
            <person name="Oren A."/>
            <person name="Chaudhuri R.R."/>
            <person name="La Ragione R."/>
            <person name="Hildebrand F."/>
            <person name="Pallen M.J."/>
        </authorList>
    </citation>
    <scope>NUCLEOTIDE SEQUENCE</scope>
    <source>
        <strain evidence="3">ChiSjej1B19-8411</strain>
    </source>
</reference>
<sequence length="113" mass="12335">MEQICYVVHEPDNVATAMADIEAGKVELTGETGNAGSGLTALQPVPFGHKIALRDLDEGEPVVKYGVSIGITTKKIKKGMHVHLHNMKSAYDFRSAQLDPVTVHAKDIEYKVY</sequence>
<reference evidence="3" key="2">
    <citation type="submission" date="2021-04" db="EMBL/GenBank/DDBJ databases">
        <authorList>
            <person name="Gilroy R."/>
        </authorList>
    </citation>
    <scope>NUCLEOTIDE SEQUENCE</scope>
    <source>
        <strain evidence="3">ChiSjej1B19-8411</strain>
    </source>
</reference>
<organism evidence="3 4">
    <name type="scientific">Candidatus Blautia gallistercoris</name>
    <dbReference type="NCBI Taxonomy" id="2838490"/>
    <lineage>
        <taxon>Bacteria</taxon>
        <taxon>Bacillati</taxon>
        <taxon>Bacillota</taxon>
        <taxon>Clostridia</taxon>
        <taxon>Lachnospirales</taxon>
        <taxon>Lachnospiraceae</taxon>
        <taxon>Blautia</taxon>
    </lineage>
</organism>
<dbReference type="AlphaFoldDB" id="A0A9D1WGQ2"/>
<evidence type="ECO:0000259" key="2">
    <source>
        <dbReference type="SMART" id="SM00858"/>
    </source>
</evidence>
<name>A0A9D1WGQ2_9FIRM</name>
<comment type="caution">
    <text evidence="3">The sequence shown here is derived from an EMBL/GenBank/DDBJ whole genome shotgun (WGS) entry which is preliminary data.</text>
</comment>
<proteinExistence type="predicted"/>
<gene>
    <name evidence="3" type="ORF">IAA45_04310</name>
</gene>
<dbReference type="GO" id="GO:0016787">
    <property type="term" value="F:hydrolase activity"/>
    <property type="evidence" value="ECO:0007669"/>
    <property type="project" value="UniProtKB-KW"/>
</dbReference>
<dbReference type="CDD" id="cd11613">
    <property type="entry name" value="SAF_AH_GD"/>
    <property type="match status" value="1"/>
</dbReference>
<dbReference type="InterPro" id="IPR052172">
    <property type="entry name" value="UxaA_altronate/galactarate_dh"/>
</dbReference>
<keyword evidence="1" id="KW-0456">Lyase</keyword>
<dbReference type="EMBL" id="DXEX01000099">
    <property type="protein sequence ID" value="HIX58925.1"/>
    <property type="molecule type" value="Genomic_DNA"/>
</dbReference>
<dbReference type="GO" id="GO:0019698">
    <property type="term" value="P:D-galacturonate catabolic process"/>
    <property type="evidence" value="ECO:0007669"/>
    <property type="project" value="TreeGrafter"/>
</dbReference>
<dbReference type="Proteomes" id="UP000886817">
    <property type="component" value="Unassembled WGS sequence"/>
</dbReference>
<dbReference type="Pfam" id="PF08666">
    <property type="entry name" value="SAF"/>
    <property type="match status" value="1"/>
</dbReference>
<dbReference type="PANTHER" id="PTHR30536:SF5">
    <property type="entry name" value="ALTRONATE DEHYDRATASE"/>
    <property type="match status" value="1"/>
</dbReference>
<dbReference type="PANTHER" id="PTHR30536">
    <property type="entry name" value="ALTRONATE/GALACTARATE DEHYDRATASE"/>
    <property type="match status" value="1"/>
</dbReference>
<dbReference type="SMART" id="SM00858">
    <property type="entry name" value="SAF"/>
    <property type="match status" value="1"/>
</dbReference>
<protein>
    <submittedName>
        <fullName evidence="3">UxaA family hydrolase</fullName>
    </submittedName>
</protein>
<dbReference type="InterPro" id="IPR013974">
    <property type="entry name" value="SAF"/>
</dbReference>
<evidence type="ECO:0000313" key="4">
    <source>
        <dbReference type="Proteomes" id="UP000886817"/>
    </source>
</evidence>
<dbReference type="InterPro" id="IPR044144">
    <property type="entry name" value="SAF_UxaA/GarD"/>
</dbReference>
<dbReference type="GO" id="GO:0016829">
    <property type="term" value="F:lyase activity"/>
    <property type="evidence" value="ECO:0007669"/>
    <property type="project" value="UniProtKB-KW"/>
</dbReference>
<evidence type="ECO:0000313" key="3">
    <source>
        <dbReference type="EMBL" id="HIX58925.1"/>
    </source>
</evidence>
<accession>A0A9D1WGQ2</accession>
<evidence type="ECO:0000256" key="1">
    <source>
        <dbReference type="ARBA" id="ARBA00023239"/>
    </source>
</evidence>
<feature type="domain" description="SAF" evidence="2">
    <location>
        <begin position="12"/>
        <end position="88"/>
    </location>
</feature>
<keyword evidence="3" id="KW-0378">Hydrolase</keyword>